<keyword evidence="5 14" id="KW-1133">Transmembrane helix</keyword>
<feature type="domain" description="Fatty acid hydroxylase" evidence="15">
    <location>
        <begin position="117"/>
        <end position="249"/>
    </location>
</feature>
<evidence type="ECO:0000256" key="9">
    <source>
        <dbReference type="ARBA" id="ARBA00023136"/>
    </source>
</evidence>
<feature type="transmembrane region" description="Helical" evidence="14">
    <location>
        <begin position="337"/>
        <end position="353"/>
    </location>
</feature>
<dbReference type="EC" id="1.14.16.5" evidence="11"/>
<dbReference type="AlphaFoldDB" id="A0AAN9FY01"/>
<sequence length="449" mass="52675">MMEALQDIWFNKPVTAYRRLFYLVTPNETSFESLEEVPEYVNEAAPYFLISVVLENLIMLAKGKSLMRCNDAWNSMAHGVISTLHGLLMRGTELAAYIWFYQRFCLYELPWNSPWTWILCFLATDLGYYWVHRFGHEVNIMWAGHQTHHSSEDYNLSTALRQSALHRYLNWFFYLPMALFIPPTAFLVHIQFNLLYQFWIHTELVDKIGPLEYILNTPSHHRVHHGRNPYCIDKNYAGVLIIWDRIFGTFEPEGEKVVYGLVHPLETWDPIYGQFCQLIHIIRTARQMDGWKNKLSVIFCGPGWEPGRPRLGLREDLPEVKLPAKKYNCNLPCWGNLYIWTHFLLLLSANVVVSSIKKSVGPVNVLMYILFVLFSLTSFGALYDNKSYGRAMEFLRCFICLAAGHMFHPMEMQLTWQTVLYAMYFVSALFWGCLTLSNFQFRVYKKKVQ</sequence>
<dbReference type="PANTHER" id="PTHR21624">
    <property type="entry name" value="STEROL DESATURASE-RELATED PROTEIN"/>
    <property type="match status" value="1"/>
</dbReference>
<evidence type="ECO:0000313" key="18">
    <source>
        <dbReference type="Proteomes" id="UP001374579"/>
    </source>
</evidence>
<keyword evidence="9 14" id="KW-0472">Membrane</keyword>
<dbReference type="GO" id="GO:0005789">
    <property type="term" value="C:endoplasmic reticulum membrane"/>
    <property type="evidence" value="ECO:0007669"/>
    <property type="project" value="UniProtKB-SubCell"/>
</dbReference>
<evidence type="ECO:0000256" key="13">
    <source>
        <dbReference type="ARBA" id="ARBA00047556"/>
    </source>
</evidence>
<comment type="cofactor">
    <cofactor evidence="1">
        <name>Fe cation</name>
        <dbReference type="ChEBI" id="CHEBI:24875"/>
    </cofactor>
</comment>
<keyword evidence="6" id="KW-0560">Oxidoreductase</keyword>
<protein>
    <recommendedName>
        <fullName evidence="12">Alkylglycerol monooxygenase</fullName>
        <ecNumber evidence="11">1.14.16.5</ecNumber>
    </recommendedName>
</protein>
<keyword evidence="18" id="KW-1185">Reference proteome</keyword>
<dbReference type="GO" id="GO:0050479">
    <property type="term" value="F:glyceryl-ether monooxygenase activity"/>
    <property type="evidence" value="ECO:0007669"/>
    <property type="project" value="UniProtKB-EC"/>
</dbReference>
<name>A0AAN9FY01_9CAEN</name>
<comment type="catalytic activity">
    <reaction evidence="13">
        <text>1-O-(1,2-saturated-alkyl)-sn-glycerol + (6R)-L-erythro-5,6,7,8-tetrahydrobiopterin + O2 = a 1-(1-hydroxyalkyl)-sn-glycerol + (6R)-L-erythro-6,7-dihydrobiopterin + H2O</text>
        <dbReference type="Rhea" id="RHEA:36255"/>
        <dbReference type="ChEBI" id="CHEBI:15377"/>
        <dbReference type="ChEBI" id="CHEBI:15379"/>
        <dbReference type="ChEBI" id="CHEBI:43120"/>
        <dbReference type="ChEBI" id="CHEBI:59560"/>
        <dbReference type="ChEBI" id="CHEBI:73418"/>
        <dbReference type="ChEBI" id="CHEBI:83957"/>
        <dbReference type="EC" id="1.14.16.5"/>
    </reaction>
</comment>
<feature type="transmembrane region" description="Helical" evidence="14">
    <location>
        <begin position="419"/>
        <end position="439"/>
    </location>
</feature>
<feature type="transmembrane region" description="Helical" evidence="14">
    <location>
        <begin position="82"/>
        <end position="102"/>
    </location>
</feature>
<evidence type="ECO:0000256" key="7">
    <source>
        <dbReference type="ARBA" id="ARBA00023004"/>
    </source>
</evidence>
<keyword evidence="7" id="KW-0408">Iron</keyword>
<evidence type="ECO:0000259" key="16">
    <source>
        <dbReference type="Pfam" id="PF24858"/>
    </source>
</evidence>
<feature type="transmembrane region" description="Helical" evidence="14">
    <location>
        <begin position="171"/>
        <end position="192"/>
    </location>
</feature>
<dbReference type="EMBL" id="JBAMIC010003743">
    <property type="protein sequence ID" value="KAK7088891.1"/>
    <property type="molecule type" value="Genomic_DNA"/>
</dbReference>
<comment type="caution">
    <text evidence="17">The sequence shown here is derived from an EMBL/GenBank/DDBJ whole genome shotgun (WGS) entry which is preliminary data.</text>
</comment>
<proteinExistence type="inferred from homology"/>
<dbReference type="InterPro" id="IPR051689">
    <property type="entry name" value="Sterol_desaturase/TMEM195"/>
</dbReference>
<dbReference type="Pfam" id="PF04116">
    <property type="entry name" value="FA_hydroxylase"/>
    <property type="match status" value="1"/>
</dbReference>
<accession>A0AAN9FY01</accession>
<evidence type="ECO:0000256" key="1">
    <source>
        <dbReference type="ARBA" id="ARBA00001962"/>
    </source>
</evidence>
<comment type="subcellular location">
    <subcellularLocation>
        <location evidence="2">Endoplasmic reticulum membrane</location>
        <topology evidence="2">Multi-pass membrane protein</topology>
    </subcellularLocation>
</comment>
<feature type="transmembrane region" description="Helical" evidence="14">
    <location>
        <begin position="365"/>
        <end position="383"/>
    </location>
</feature>
<dbReference type="GO" id="GO:0008610">
    <property type="term" value="P:lipid biosynthetic process"/>
    <property type="evidence" value="ECO:0007669"/>
    <property type="project" value="InterPro"/>
</dbReference>
<comment type="similarity">
    <text evidence="10">Belongs to the sterol desaturase family. TMEM195 subfamily.</text>
</comment>
<dbReference type="GO" id="GO:0005506">
    <property type="term" value="F:iron ion binding"/>
    <property type="evidence" value="ECO:0007669"/>
    <property type="project" value="InterPro"/>
</dbReference>
<reference evidence="17 18" key="1">
    <citation type="submission" date="2024-02" db="EMBL/GenBank/DDBJ databases">
        <title>Chromosome-scale genome assembly of the rough periwinkle Littorina saxatilis.</title>
        <authorList>
            <person name="De Jode A."/>
            <person name="Faria R."/>
            <person name="Formenti G."/>
            <person name="Sims Y."/>
            <person name="Smith T.P."/>
            <person name="Tracey A."/>
            <person name="Wood J.M.D."/>
            <person name="Zagrodzka Z.B."/>
            <person name="Johannesson K."/>
            <person name="Butlin R.K."/>
            <person name="Leder E.H."/>
        </authorList>
    </citation>
    <scope>NUCLEOTIDE SEQUENCE [LARGE SCALE GENOMIC DNA]</scope>
    <source>
        <strain evidence="17">Snail1</strain>
        <tissue evidence="17">Muscle</tissue>
    </source>
</reference>
<evidence type="ECO:0000256" key="10">
    <source>
        <dbReference type="ARBA" id="ARBA00038190"/>
    </source>
</evidence>
<evidence type="ECO:0000259" key="15">
    <source>
        <dbReference type="Pfam" id="PF04116"/>
    </source>
</evidence>
<keyword evidence="4" id="KW-0256">Endoplasmic reticulum</keyword>
<evidence type="ECO:0000256" key="4">
    <source>
        <dbReference type="ARBA" id="ARBA00022824"/>
    </source>
</evidence>
<evidence type="ECO:0000256" key="8">
    <source>
        <dbReference type="ARBA" id="ARBA00023098"/>
    </source>
</evidence>
<feature type="transmembrane region" description="Helical" evidence="14">
    <location>
        <begin position="114"/>
        <end position="131"/>
    </location>
</feature>
<dbReference type="PANTHER" id="PTHR21624:SF1">
    <property type="entry name" value="ALKYLGLYCEROL MONOOXYGENASE"/>
    <property type="match status" value="1"/>
</dbReference>
<evidence type="ECO:0000256" key="14">
    <source>
        <dbReference type="SAM" id="Phobius"/>
    </source>
</evidence>
<evidence type="ECO:0000256" key="3">
    <source>
        <dbReference type="ARBA" id="ARBA00022692"/>
    </source>
</evidence>
<dbReference type="InterPro" id="IPR006694">
    <property type="entry name" value="Fatty_acid_hydroxylase"/>
</dbReference>
<dbReference type="GO" id="GO:0006643">
    <property type="term" value="P:membrane lipid metabolic process"/>
    <property type="evidence" value="ECO:0007669"/>
    <property type="project" value="TreeGrafter"/>
</dbReference>
<evidence type="ECO:0000256" key="11">
    <source>
        <dbReference type="ARBA" id="ARBA00039026"/>
    </source>
</evidence>
<gene>
    <name evidence="17" type="ORF">V1264_024761</name>
</gene>
<keyword evidence="8" id="KW-0443">Lipid metabolism</keyword>
<dbReference type="Proteomes" id="UP001374579">
    <property type="component" value="Unassembled WGS sequence"/>
</dbReference>
<dbReference type="InterPro" id="IPR056853">
    <property type="entry name" value="AGMP_C"/>
</dbReference>
<evidence type="ECO:0000313" key="17">
    <source>
        <dbReference type="EMBL" id="KAK7088891.1"/>
    </source>
</evidence>
<evidence type="ECO:0000256" key="12">
    <source>
        <dbReference type="ARBA" id="ARBA00040992"/>
    </source>
</evidence>
<dbReference type="Pfam" id="PF24858">
    <property type="entry name" value="AGMP_C"/>
    <property type="match status" value="1"/>
</dbReference>
<evidence type="ECO:0000256" key="2">
    <source>
        <dbReference type="ARBA" id="ARBA00004477"/>
    </source>
</evidence>
<evidence type="ECO:0000256" key="6">
    <source>
        <dbReference type="ARBA" id="ARBA00023002"/>
    </source>
</evidence>
<organism evidence="17 18">
    <name type="scientific">Littorina saxatilis</name>
    <dbReference type="NCBI Taxonomy" id="31220"/>
    <lineage>
        <taxon>Eukaryota</taxon>
        <taxon>Metazoa</taxon>
        <taxon>Spiralia</taxon>
        <taxon>Lophotrochozoa</taxon>
        <taxon>Mollusca</taxon>
        <taxon>Gastropoda</taxon>
        <taxon>Caenogastropoda</taxon>
        <taxon>Littorinimorpha</taxon>
        <taxon>Littorinoidea</taxon>
        <taxon>Littorinidae</taxon>
        <taxon>Littorina</taxon>
    </lineage>
</organism>
<feature type="domain" description="Alkylglycerol monooxygenase C-terminal" evidence="16">
    <location>
        <begin position="336"/>
        <end position="411"/>
    </location>
</feature>
<keyword evidence="3 14" id="KW-0812">Transmembrane</keyword>
<evidence type="ECO:0000256" key="5">
    <source>
        <dbReference type="ARBA" id="ARBA00022989"/>
    </source>
</evidence>